<dbReference type="AlphaFoldDB" id="A0A9D4J501"/>
<organism evidence="1 2">
    <name type="scientific">Dreissena polymorpha</name>
    <name type="common">Zebra mussel</name>
    <name type="synonym">Mytilus polymorpha</name>
    <dbReference type="NCBI Taxonomy" id="45954"/>
    <lineage>
        <taxon>Eukaryota</taxon>
        <taxon>Metazoa</taxon>
        <taxon>Spiralia</taxon>
        <taxon>Lophotrochozoa</taxon>
        <taxon>Mollusca</taxon>
        <taxon>Bivalvia</taxon>
        <taxon>Autobranchia</taxon>
        <taxon>Heteroconchia</taxon>
        <taxon>Euheterodonta</taxon>
        <taxon>Imparidentia</taxon>
        <taxon>Neoheterodontei</taxon>
        <taxon>Myida</taxon>
        <taxon>Dreissenoidea</taxon>
        <taxon>Dreissenidae</taxon>
        <taxon>Dreissena</taxon>
    </lineage>
</organism>
<dbReference type="EMBL" id="JAIWYP010000007">
    <property type="protein sequence ID" value="KAH3795903.1"/>
    <property type="molecule type" value="Genomic_DNA"/>
</dbReference>
<proteinExistence type="predicted"/>
<protein>
    <submittedName>
        <fullName evidence="1">Uncharacterized protein</fullName>
    </submittedName>
</protein>
<sequence length="55" mass="6191">MDPGLPVYMDPTLSICSFSAANSDTEPKTSLNSFRYRLLLSMLPGKHSKIMITWK</sequence>
<accession>A0A9D4J501</accession>
<reference evidence="1" key="2">
    <citation type="submission" date="2020-11" db="EMBL/GenBank/DDBJ databases">
        <authorList>
            <person name="McCartney M.A."/>
            <person name="Auch B."/>
            <person name="Kono T."/>
            <person name="Mallez S."/>
            <person name="Becker A."/>
            <person name="Gohl D.M."/>
            <person name="Silverstein K.A.T."/>
            <person name="Koren S."/>
            <person name="Bechman K.B."/>
            <person name="Herman A."/>
            <person name="Abrahante J.E."/>
            <person name="Garbe J."/>
        </authorList>
    </citation>
    <scope>NUCLEOTIDE SEQUENCE</scope>
    <source>
        <strain evidence="1">Duluth1</strain>
        <tissue evidence="1">Whole animal</tissue>
    </source>
</reference>
<evidence type="ECO:0000313" key="1">
    <source>
        <dbReference type="EMBL" id="KAH3795903.1"/>
    </source>
</evidence>
<dbReference type="Proteomes" id="UP000828390">
    <property type="component" value="Unassembled WGS sequence"/>
</dbReference>
<keyword evidence="2" id="KW-1185">Reference proteome</keyword>
<comment type="caution">
    <text evidence="1">The sequence shown here is derived from an EMBL/GenBank/DDBJ whole genome shotgun (WGS) entry which is preliminary data.</text>
</comment>
<name>A0A9D4J501_DREPO</name>
<gene>
    <name evidence="1" type="ORF">DPMN_149465</name>
</gene>
<evidence type="ECO:0000313" key="2">
    <source>
        <dbReference type="Proteomes" id="UP000828390"/>
    </source>
</evidence>
<reference evidence="1" key="1">
    <citation type="journal article" date="2019" name="bioRxiv">
        <title>The Genome of the Zebra Mussel, Dreissena polymorpha: A Resource for Invasive Species Research.</title>
        <authorList>
            <person name="McCartney M.A."/>
            <person name="Auch B."/>
            <person name="Kono T."/>
            <person name="Mallez S."/>
            <person name="Zhang Y."/>
            <person name="Obille A."/>
            <person name="Becker A."/>
            <person name="Abrahante J.E."/>
            <person name="Garbe J."/>
            <person name="Badalamenti J.P."/>
            <person name="Herman A."/>
            <person name="Mangelson H."/>
            <person name="Liachko I."/>
            <person name="Sullivan S."/>
            <person name="Sone E.D."/>
            <person name="Koren S."/>
            <person name="Silverstein K.A.T."/>
            <person name="Beckman K.B."/>
            <person name="Gohl D.M."/>
        </authorList>
    </citation>
    <scope>NUCLEOTIDE SEQUENCE</scope>
    <source>
        <strain evidence="1">Duluth1</strain>
        <tissue evidence="1">Whole animal</tissue>
    </source>
</reference>